<evidence type="ECO:0000313" key="7">
    <source>
        <dbReference type="EMBL" id="NOV48083.1"/>
    </source>
</evidence>
<organism evidence="7">
    <name type="scientific">Xenopsylla cheopis</name>
    <name type="common">Oriental rat flea</name>
    <name type="synonym">Pulex cheopis</name>
    <dbReference type="NCBI Taxonomy" id="163159"/>
    <lineage>
        <taxon>Eukaryota</taxon>
        <taxon>Metazoa</taxon>
        <taxon>Ecdysozoa</taxon>
        <taxon>Arthropoda</taxon>
        <taxon>Hexapoda</taxon>
        <taxon>Insecta</taxon>
        <taxon>Pterygota</taxon>
        <taxon>Neoptera</taxon>
        <taxon>Endopterygota</taxon>
        <taxon>Siphonaptera</taxon>
        <taxon>Pulicidae</taxon>
        <taxon>Xenopsyllinae</taxon>
        <taxon>Xenopsylla</taxon>
    </lineage>
</organism>
<accession>A0A6M2DPE1</accession>
<dbReference type="InterPro" id="IPR016064">
    <property type="entry name" value="NAD/diacylglycerol_kinase_sf"/>
</dbReference>
<evidence type="ECO:0000259" key="6">
    <source>
        <dbReference type="PROSITE" id="PS50146"/>
    </source>
</evidence>
<dbReference type="GO" id="GO:0001727">
    <property type="term" value="F:lipid kinase activity"/>
    <property type="evidence" value="ECO:0007669"/>
    <property type="project" value="TreeGrafter"/>
</dbReference>
<dbReference type="SUPFAM" id="SSF111331">
    <property type="entry name" value="NAD kinase/diacylglycerol kinase-like"/>
    <property type="match status" value="1"/>
</dbReference>
<feature type="compositionally biased region" description="Polar residues" evidence="5">
    <location>
        <begin position="479"/>
        <end position="489"/>
    </location>
</feature>
<feature type="region of interest" description="Disordered" evidence="5">
    <location>
        <begin position="471"/>
        <end position="495"/>
    </location>
</feature>
<evidence type="ECO:0000256" key="1">
    <source>
        <dbReference type="ARBA" id="ARBA00022679"/>
    </source>
</evidence>
<dbReference type="Gene3D" id="3.40.50.10330">
    <property type="entry name" value="Probable inorganic polyphosphate/atp-NAD kinase, domain 1"/>
    <property type="match status" value="1"/>
</dbReference>
<sequence length="690" mass="76608">MVDSAKHTEAEKSALLLEETFYIQSKKNTVFKVRLTEKGLSLRKECNGATTKEQTICMDDIIGCKCMRSRRRRNAGASCVCTRSPKSSESFKVVDENSLEGDETDSSAYLYIYAYTLKRRKRGISNSSRERTSITLRFRSFDKYEDNNKEAQKWRYALKCLVRGMSPSLDIVDPIDNRKVLILLNPKSGPGKAREFFQKRVAPVLAEAEIPYDLHVTRRADDARDMIRRRFLNPNMRHQWRCIATVGGDGLCYEVVNGMFEREDWRDVTNAVPLAIIPCGSGNGLARTICHLYDEPYSPKPVLGATLAIVKGRSAPMDLVRVETTNKIMYSFLSVGWGLLADIDIESERLRAIGAQRFTIWSLLRLATLRTYKGTVSYLPISKEVLEKRGLLNDVNSDNKQYINSTRSNLSHSISQNLKIDDSDDSIQANNDWPFLDLNSSTGSTCAACGGTSAGTCDLCDSGFGDAISLETESPPRANGQQQRNTETESYMEGRQRLDSWYSTTSRRSTYYSAAGVSTYHSVDGDTLCGDSSTLSGTEGTPVMMHGPASRIPALTAKVPDEWVTLKGDFVLVHANYQPFIGADCLIAPKSTLDDGIIWLCIIRAGVSRQRLLTFLLGLSSGTHVDSKNFTNLCEITNVQDPYVTMSAVSAFRITPDDTTRGHVTVDGENVPCGPVQGEVFPSLVRMVVP</sequence>
<evidence type="ECO:0000256" key="5">
    <source>
        <dbReference type="SAM" id="MobiDB-lite"/>
    </source>
</evidence>
<dbReference type="GO" id="GO:0046512">
    <property type="term" value="P:sphingosine biosynthetic process"/>
    <property type="evidence" value="ECO:0007669"/>
    <property type="project" value="TreeGrafter"/>
</dbReference>
<feature type="domain" description="DAGKc" evidence="6">
    <location>
        <begin position="175"/>
        <end position="326"/>
    </location>
</feature>
<dbReference type="GO" id="GO:0016020">
    <property type="term" value="C:membrane"/>
    <property type="evidence" value="ECO:0007669"/>
    <property type="project" value="TreeGrafter"/>
</dbReference>
<dbReference type="Gene3D" id="2.60.200.40">
    <property type="match status" value="1"/>
</dbReference>
<proteinExistence type="predicted"/>
<keyword evidence="1" id="KW-0808">Transferase</keyword>
<dbReference type="InterPro" id="IPR001206">
    <property type="entry name" value="Diacylglycerol_kinase_cat_dom"/>
</dbReference>
<name>A0A6M2DPE1_XENCH</name>
<evidence type="ECO:0000256" key="2">
    <source>
        <dbReference type="ARBA" id="ARBA00022741"/>
    </source>
</evidence>
<dbReference type="PROSITE" id="PS50146">
    <property type="entry name" value="DAGK"/>
    <property type="match status" value="1"/>
</dbReference>
<dbReference type="InterPro" id="IPR050187">
    <property type="entry name" value="Lipid_Phosphate_FormReg"/>
</dbReference>
<dbReference type="GO" id="GO:0005524">
    <property type="term" value="F:ATP binding"/>
    <property type="evidence" value="ECO:0007669"/>
    <property type="project" value="UniProtKB-KW"/>
</dbReference>
<keyword evidence="4" id="KW-0067">ATP-binding</keyword>
<dbReference type="PANTHER" id="PTHR12358:SF112">
    <property type="entry name" value="LD11247P-RELATED"/>
    <property type="match status" value="1"/>
</dbReference>
<protein>
    <submittedName>
        <fullName evidence="7">Putative sphingosine kinase involved in sphingolipid metabolism</fullName>
    </submittedName>
</protein>
<evidence type="ECO:0000256" key="4">
    <source>
        <dbReference type="ARBA" id="ARBA00022840"/>
    </source>
</evidence>
<dbReference type="PANTHER" id="PTHR12358">
    <property type="entry name" value="SPHINGOSINE KINASE"/>
    <property type="match status" value="1"/>
</dbReference>
<dbReference type="InterPro" id="IPR045540">
    <property type="entry name" value="YegS/DAGK_C"/>
</dbReference>
<evidence type="ECO:0000256" key="3">
    <source>
        <dbReference type="ARBA" id="ARBA00022777"/>
    </source>
</evidence>
<dbReference type="AlphaFoldDB" id="A0A6M2DPE1"/>
<dbReference type="GO" id="GO:0005737">
    <property type="term" value="C:cytoplasm"/>
    <property type="evidence" value="ECO:0007669"/>
    <property type="project" value="TreeGrafter"/>
</dbReference>
<dbReference type="Pfam" id="PF19279">
    <property type="entry name" value="YegS_C"/>
    <property type="match status" value="1"/>
</dbReference>
<dbReference type="SMART" id="SM00046">
    <property type="entry name" value="DAGKc"/>
    <property type="match status" value="1"/>
</dbReference>
<reference evidence="7" key="1">
    <citation type="submission" date="2020-03" db="EMBL/GenBank/DDBJ databases">
        <title>Transcriptomic Profiling of the Digestive Tract of the Rat Flea, Xenopsylla cheopis, Following Blood Feeding and Infection with Yersinia pestis.</title>
        <authorList>
            <person name="Bland D.M."/>
            <person name="Martens C.A."/>
            <person name="Virtaneva K."/>
            <person name="Kanakabandi K."/>
            <person name="Long D."/>
            <person name="Rosenke R."/>
            <person name="Saturday G.A."/>
            <person name="Hoyt F.H."/>
            <person name="Bruno D.P."/>
            <person name="Ribeiro J.M.C."/>
            <person name="Hinnebusch J."/>
        </authorList>
    </citation>
    <scope>NUCLEOTIDE SEQUENCE</scope>
</reference>
<dbReference type="Pfam" id="PF00781">
    <property type="entry name" value="DAGK_cat"/>
    <property type="match status" value="1"/>
</dbReference>
<keyword evidence="3 7" id="KW-0418">Kinase</keyword>
<dbReference type="InterPro" id="IPR017438">
    <property type="entry name" value="ATP-NAD_kinase_N"/>
</dbReference>
<dbReference type="EMBL" id="GIIL01004357">
    <property type="protein sequence ID" value="NOV48083.1"/>
    <property type="molecule type" value="Transcribed_RNA"/>
</dbReference>
<keyword evidence="2" id="KW-0547">Nucleotide-binding</keyword>